<dbReference type="AlphaFoldDB" id="A0A1C0TJI0"/>
<dbReference type="InterPro" id="IPR036116">
    <property type="entry name" value="FN3_sf"/>
</dbReference>
<dbReference type="CDD" id="cd00063">
    <property type="entry name" value="FN3"/>
    <property type="match status" value="1"/>
</dbReference>
<dbReference type="PROSITE" id="PS50853">
    <property type="entry name" value="FN3"/>
    <property type="match status" value="1"/>
</dbReference>
<dbReference type="Pfam" id="PF17963">
    <property type="entry name" value="Big_9"/>
    <property type="match status" value="2"/>
</dbReference>
<evidence type="ECO:0000313" key="4">
    <source>
        <dbReference type="Proteomes" id="UP000093366"/>
    </source>
</evidence>
<evidence type="ECO:0000259" key="2">
    <source>
        <dbReference type="PROSITE" id="PS50853"/>
    </source>
</evidence>
<dbReference type="Proteomes" id="UP000093366">
    <property type="component" value="Unassembled WGS sequence"/>
</dbReference>
<evidence type="ECO:0000256" key="1">
    <source>
        <dbReference type="SAM" id="SignalP"/>
    </source>
</evidence>
<proteinExistence type="predicted"/>
<feature type="signal peptide" evidence="1">
    <location>
        <begin position="1"/>
        <end position="22"/>
    </location>
</feature>
<gene>
    <name evidence="3" type="ORF">A7985_24260</name>
</gene>
<keyword evidence="1" id="KW-0732">Signal</keyword>
<accession>A0A1C0TJI0</accession>
<dbReference type="RefSeq" id="WP_065792984.1">
    <property type="nucleotide sequence ID" value="NZ_MAUJ01000017.1"/>
</dbReference>
<evidence type="ECO:0000313" key="3">
    <source>
        <dbReference type="EMBL" id="OCQ18326.1"/>
    </source>
</evidence>
<name>A0A1C0TJI0_9GAMM</name>
<dbReference type="SUPFAM" id="SSF49265">
    <property type="entry name" value="Fibronectin type III"/>
    <property type="match status" value="1"/>
</dbReference>
<dbReference type="SMART" id="SM00060">
    <property type="entry name" value="FN3"/>
    <property type="match status" value="2"/>
</dbReference>
<dbReference type="Gene3D" id="2.60.40.2810">
    <property type="match status" value="1"/>
</dbReference>
<dbReference type="InterPro" id="IPR003961">
    <property type="entry name" value="FN3_dom"/>
</dbReference>
<feature type="chain" id="PRO_5008646009" description="Fibronectin type-III domain-containing protein" evidence="1">
    <location>
        <begin position="23"/>
        <end position="1132"/>
    </location>
</feature>
<dbReference type="PANTHER" id="PTHR34720:SF9">
    <property type="entry name" value="BLR4714 PROTEIN"/>
    <property type="match status" value="1"/>
</dbReference>
<dbReference type="Gene3D" id="2.60.40.10">
    <property type="entry name" value="Immunoglobulins"/>
    <property type="match status" value="2"/>
</dbReference>
<protein>
    <recommendedName>
        <fullName evidence="2">Fibronectin type-III domain-containing protein</fullName>
    </recommendedName>
</protein>
<dbReference type="EMBL" id="MAUJ01000017">
    <property type="protein sequence ID" value="OCQ18326.1"/>
    <property type="molecule type" value="Genomic_DNA"/>
</dbReference>
<sequence length="1132" mass="125560">MTRIFLKYTLVLLCVLAKPALAAGFDFPTHLQFMLKNLRENAQANTAPIVTKDYITLSEDETSLLDLLANDIDADKDTLKIVSVSAQYGEVLIMPNGQVKYIPPINFSGQDQISYMLYDGRSNAVSGQAYITVNSINDAPVAKDDLATLIANTTKLINVLENDTDVDGDALKITLASAKHGQVLVINNAIEYTPNYDFDGTEVIDYVIQDTGGATSSAKVLITVLKENKTAPEITAQQQIVMDEDTSLTLSTEHITYIDADSLSKDITLEIAQGQNYQVNGLTITPTEHFNGELNVPVSLFDGKHHSNTMALKITVNPINDAPKVVSPLYWQSLKGARFTLDFYALIHDPDIKFWPMGRDDPRLDQFKFILSNNARIEDHGGWTSNGGRFVRVPGSRNFLYEYLPPSDLSIDEDYLHFFIVDELGATNFGRGDIKIYLKNDMNAPIIKHHAGMTPTNENSSFKLSIDDFYILYNGSHSKNNELSLIVKDSPGYYSFDEATGLISIDPMFEGDLLNIIVQATDGATTSNSFRVEVPLISVNEAPIAYNFEHTLSEPKEIELDFRNLLMADPEAKIAPYLLDQFSYQFMTQQGSADNTTPRGKLVRVPGKPHGVFKYIPNLPFDKDTIPFWVTDEQGLQSNMGTIVISPPIPSTPHKPNTIVNGTSVRVSWEQNNFATYYVVEQYKQSIDLSSTLREYRVTSNSIDLQELETEYSKYRVKACNEVGCSAFSEFSLPTKELNITPRANLVGTNGIQLVWGGEHSNYDIQIKYNDNDWTEPGRFVFDSKSVTWPNLPSGERTYRLRGCNDDLSRCTDWSAQSNTLLIEAWVHNVAVQGSSTTLSWGPLRGTDYYDIAVKLNNNDWTASNTFVAVNEGTSNVSSITLNNVGGGLYAYRIRACQGQVGSGTCSAWSISTAQYETPGLPIGTPPLALTLPTHTFLNKSEVVTWAFSSAPQINLTTSLYVQVPNQPNMIKLASSNNNQPGSYAYTFSQAGTYRFFAQACQEAEQSRLLCSNRMQSTRSIEVINQAFGPISTGSKLSWPNLPSGSTIEIERAYCADTKSCDRAELQWHTLATLTSGETSYALTSSSGYVYRIKVCFNQGGCTSWVDVYDRPKKQIVFIHTDLLGNPVVESQ</sequence>
<comment type="caution">
    <text evidence="3">The sequence shown here is derived from an EMBL/GenBank/DDBJ whole genome shotgun (WGS) entry which is preliminary data.</text>
</comment>
<dbReference type="PANTHER" id="PTHR34720">
    <property type="entry name" value="MICROCYSTIN DEPENDENT PROTEIN"/>
    <property type="match status" value="1"/>
</dbReference>
<organism evidence="3 4">
    <name type="scientific">Pseudoalteromonas luteoviolacea</name>
    <dbReference type="NCBI Taxonomy" id="43657"/>
    <lineage>
        <taxon>Bacteria</taxon>
        <taxon>Pseudomonadati</taxon>
        <taxon>Pseudomonadota</taxon>
        <taxon>Gammaproteobacteria</taxon>
        <taxon>Alteromonadales</taxon>
        <taxon>Pseudoalteromonadaceae</taxon>
        <taxon>Pseudoalteromonas</taxon>
    </lineage>
</organism>
<reference evidence="4" key="1">
    <citation type="submission" date="2016-07" db="EMBL/GenBank/DDBJ databases">
        <authorList>
            <person name="Florea S."/>
            <person name="Webb J.S."/>
            <person name="Jaromczyk J."/>
            <person name="Schardl C.L."/>
        </authorList>
    </citation>
    <scope>NUCLEOTIDE SEQUENCE [LARGE SCALE GENOMIC DNA]</scope>
    <source>
        <strain evidence="4">IPB1</strain>
    </source>
</reference>
<dbReference type="InterPro" id="IPR013783">
    <property type="entry name" value="Ig-like_fold"/>
</dbReference>
<dbReference type="NCBIfam" id="NF012211">
    <property type="entry name" value="tand_rpt_95"/>
    <property type="match status" value="3"/>
</dbReference>
<feature type="domain" description="Fibronectin type-III" evidence="2">
    <location>
        <begin position="649"/>
        <end position="744"/>
    </location>
</feature>